<keyword evidence="4 8" id="KW-0812">Transmembrane</keyword>
<keyword evidence="5 9" id="KW-0798">TonB box</keyword>
<evidence type="ECO:0000256" key="6">
    <source>
        <dbReference type="ARBA" id="ARBA00023136"/>
    </source>
</evidence>
<evidence type="ECO:0000256" key="2">
    <source>
        <dbReference type="ARBA" id="ARBA00022448"/>
    </source>
</evidence>
<feature type="domain" description="TonB-dependent receptor plug" evidence="11">
    <location>
        <begin position="107"/>
        <end position="212"/>
    </location>
</feature>
<dbReference type="InterPro" id="IPR039426">
    <property type="entry name" value="TonB-dep_rcpt-like"/>
</dbReference>
<evidence type="ECO:0000313" key="13">
    <source>
        <dbReference type="Proteomes" id="UP001589774"/>
    </source>
</evidence>
<evidence type="ECO:0000256" key="9">
    <source>
        <dbReference type="RuleBase" id="RU003357"/>
    </source>
</evidence>
<dbReference type="InterPro" id="IPR023997">
    <property type="entry name" value="TonB-dep_OMP_SusC/RagA_CS"/>
</dbReference>
<feature type="domain" description="TonB-dependent receptor-like beta-barrel" evidence="10">
    <location>
        <begin position="412"/>
        <end position="916"/>
    </location>
</feature>
<gene>
    <name evidence="12" type="ORF">ACFFI0_20520</name>
</gene>
<dbReference type="InterPro" id="IPR037066">
    <property type="entry name" value="Plug_dom_sf"/>
</dbReference>
<dbReference type="InterPro" id="IPR000531">
    <property type="entry name" value="Beta-barrel_TonB"/>
</dbReference>
<accession>A0ABV6HPX5</accession>
<dbReference type="Pfam" id="PF13715">
    <property type="entry name" value="CarbopepD_reg_2"/>
    <property type="match status" value="1"/>
</dbReference>
<name>A0ABV6HPX5_9SPHI</name>
<keyword evidence="13" id="KW-1185">Reference proteome</keyword>
<proteinExistence type="inferred from homology"/>
<reference evidence="12 13" key="1">
    <citation type="submission" date="2024-09" db="EMBL/GenBank/DDBJ databases">
        <authorList>
            <person name="Sun Q."/>
            <person name="Mori K."/>
        </authorList>
    </citation>
    <scope>NUCLEOTIDE SEQUENCE [LARGE SCALE GENOMIC DNA]</scope>
    <source>
        <strain evidence="12 13">CCM 7765</strain>
    </source>
</reference>
<dbReference type="InterPro" id="IPR036942">
    <property type="entry name" value="Beta-barrel_TonB_sf"/>
</dbReference>
<evidence type="ECO:0000256" key="1">
    <source>
        <dbReference type="ARBA" id="ARBA00004571"/>
    </source>
</evidence>
<dbReference type="NCBIfam" id="TIGR04056">
    <property type="entry name" value="OMP_RagA_SusC"/>
    <property type="match status" value="1"/>
</dbReference>
<dbReference type="PROSITE" id="PS52016">
    <property type="entry name" value="TONB_DEPENDENT_REC_3"/>
    <property type="match status" value="1"/>
</dbReference>
<keyword evidence="6 8" id="KW-0472">Membrane</keyword>
<dbReference type="Gene3D" id="2.60.40.1120">
    <property type="entry name" value="Carboxypeptidase-like, regulatory domain"/>
    <property type="match status" value="1"/>
</dbReference>
<comment type="caution">
    <text evidence="12">The sequence shown here is derived from an EMBL/GenBank/DDBJ whole genome shotgun (WGS) entry which is preliminary data.</text>
</comment>
<dbReference type="SUPFAM" id="SSF49464">
    <property type="entry name" value="Carboxypeptidase regulatory domain-like"/>
    <property type="match status" value="1"/>
</dbReference>
<dbReference type="EMBL" id="JBHLWO010000002">
    <property type="protein sequence ID" value="MFC0320722.1"/>
    <property type="molecule type" value="Genomic_DNA"/>
</dbReference>
<protein>
    <submittedName>
        <fullName evidence="12">SusC/RagA family TonB-linked outer membrane protein</fullName>
    </submittedName>
</protein>
<dbReference type="Pfam" id="PF07715">
    <property type="entry name" value="Plug"/>
    <property type="match status" value="1"/>
</dbReference>
<dbReference type="Pfam" id="PF00593">
    <property type="entry name" value="TonB_dep_Rec_b-barrel"/>
    <property type="match status" value="1"/>
</dbReference>
<comment type="similarity">
    <text evidence="8 9">Belongs to the TonB-dependent receptor family.</text>
</comment>
<keyword evidence="3 8" id="KW-1134">Transmembrane beta strand</keyword>
<evidence type="ECO:0000256" key="7">
    <source>
        <dbReference type="ARBA" id="ARBA00023237"/>
    </source>
</evidence>
<evidence type="ECO:0000256" key="3">
    <source>
        <dbReference type="ARBA" id="ARBA00022452"/>
    </source>
</evidence>
<sequence>MMTNTLLWAQVVVHGLVEDAINGKAIDQASIWLRGTRQGTRTDANGFFRLVINNQERVLVISHLGYLDQVIEIGDGMQDTLRVKLEPAISELAAVEINTGYQLLPKERATGSFVQLDNSLLNRRVSTDILSRIEDVTPGLIFDRGPIASGNPPITIRGQSTINAKTEPLIVIDNFPYEGDFNTINPNDVESITILKDAAAASIWGARAGNGVIVITTKRGGFNRNTNVSFNTNITVAAKPDQFYQPKISTADYIEVEKLLFARGYYTDAEQSLNNYALTPVVEMLIAGGKEAEIEQSKWQDVRNDYDRFLNRNAFNRQYAINLNGGSENQRFYFSAGYDRNLETLVGNAYRRVSLNAKNTYLFFDKRLELTSDIYFSESGRETNGFSSVNMTSAYGSQIDLYPYARLSDGQGNHLAVVKDYRSSFVDNALRDGLLDWQYRPLDELSFADNSSRITDYRINSNLNYKFSKAISLSAFYQYAKTATDQRNLQPQEAYAVRNLINRYSIVRTAGVERPIPLGGILDQTASQQKTHSLRLQLNVAHKWNDAHEINGLAGVEMRDQGTVVGVHRLYGYNDEYATSAAVDYTGSYTSYVNPGQTNLRIPNVDSQRELTDRFLSYYSNLSYTLRNKYTLSASGRLDQSNLFGVETNNKGVPLYSVGLSWLLSDEDFYRFKSVPYLKLRATFGYNGNIDKSMSAFVTARYSSNDPNTRLPYATILNPPNPDLRWERVRVMNLGLDFGSGNNRVNGSIEYFKKDGMDLIGVRPYAPSSGIVSFTGNYADTKGDGLDLVINAQILDRKLKWDNNLLFSAIGEKVNNYKQSFSVASYLDDYIIAPMEGRPLSAIYAYQWAGLDASTGDPLGVLNGEPSQDYSAILAAATPENLVYLGAGRPRLFGAFRNTFSYGAWSISVNISYRFKYYFRRASIDYNALLLGYGGHGDYENRWRQAGDEQFTQVPSMPDEPIQSRNTFYTNSAILVDKADHIRLQDINLSYRLTKATMPRLPVSSAQLYVYANNIGILWKATDTKLDPDYAKVASRPMRTIALGVKIDF</sequence>
<evidence type="ECO:0000256" key="4">
    <source>
        <dbReference type="ARBA" id="ARBA00022692"/>
    </source>
</evidence>
<evidence type="ECO:0000256" key="8">
    <source>
        <dbReference type="PROSITE-ProRule" id="PRU01360"/>
    </source>
</evidence>
<dbReference type="Proteomes" id="UP001589774">
    <property type="component" value="Unassembled WGS sequence"/>
</dbReference>
<dbReference type="InterPro" id="IPR008969">
    <property type="entry name" value="CarboxyPept-like_regulatory"/>
</dbReference>
<dbReference type="SUPFAM" id="SSF56935">
    <property type="entry name" value="Porins"/>
    <property type="match status" value="1"/>
</dbReference>
<dbReference type="RefSeq" id="WP_377477634.1">
    <property type="nucleotide sequence ID" value="NZ_JBHLWO010000002.1"/>
</dbReference>
<dbReference type="InterPro" id="IPR012910">
    <property type="entry name" value="Plug_dom"/>
</dbReference>
<dbReference type="InterPro" id="IPR023996">
    <property type="entry name" value="TonB-dep_OMP_SusC/RagA"/>
</dbReference>
<keyword evidence="2 8" id="KW-0813">Transport</keyword>
<evidence type="ECO:0000313" key="12">
    <source>
        <dbReference type="EMBL" id="MFC0320722.1"/>
    </source>
</evidence>
<dbReference type="Gene3D" id="2.170.130.10">
    <property type="entry name" value="TonB-dependent receptor, plug domain"/>
    <property type="match status" value="1"/>
</dbReference>
<comment type="subcellular location">
    <subcellularLocation>
        <location evidence="1 8">Cell outer membrane</location>
        <topology evidence="1 8">Multi-pass membrane protein</topology>
    </subcellularLocation>
</comment>
<keyword evidence="7 8" id="KW-0998">Cell outer membrane</keyword>
<dbReference type="Gene3D" id="2.40.170.20">
    <property type="entry name" value="TonB-dependent receptor, beta-barrel domain"/>
    <property type="match status" value="1"/>
</dbReference>
<evidence type="ECO:0000256" key="5">
    <source>
        <dbReference type="ARBA" id="ARBA00023077"/>
    </source>
</evidence>
<organism evidence="12 13">
    <name type="scientific">Olivibacter oleidegradans</name>
    <dbReference type="NCBI Taxonomy" id="760123"/>
    <lineage>
        <taxon>Bacteria</taxon>
        <taxon>Pseudomonadati</taxon>
        <taxon>Bacteroidota</taxon>
        <taxon>Sphingobacteriia</taxon>
        <taxon>Sphingobacteriales</taxon>
        <taxon>Sphingobacteriaceae</taxon>
        <taxon>Olivibacter</taxon>
    </lineage>
</organism>
<evidence type="ECO:0000259" key="10">
    <source>
        <dbReference type="Pfam" id="PF00593"/>
    </source>
</evidence>
<dbReference type="NCBIfam" id="TIGR04057">
    <property type="entry name" value="SusC_RagA_signa"/>
    <property type="match status" value="1"/>
</dbReference>
<evidence type="ECO:0000259" key="11">
    <source>
        <dbReference type="Pfam" id="PF07715"/>
    </source>
</evidence>